<evidence type="ECO:0000313" key="1">
    <source>
        <dbReference type="EMBL" id="MEJ8821170.1"/>
    </source>
</evidence>
<accession>A0ABU8VTP7</accession>
<dbReference type="RefSeq" id="WP_340362230.1">
    <property type="nucleotide sequence ID" value="NZ_JBBKZV010000002.1"/>
</dbReference>
<dbReference type="Proteomes" id="UP001363010">
    <property type="component" value="Unassembled WGS sequence"/>
</dbReference>
<proteinExistence type="predicted"/>
<protein>
    <submittedName>
        <fullName evidence="1">Uncharacterized protein</fullName>
    </submittedName>
</protein>
<dbReference type="EMBL" id="JBBKZV010000002">
    <property type="protein sequence ID" value="MEJ8821170.1"/>
    <property type="molecule type" value="Genomic_DNA"/>
</dbReference>
<sequence>MPCHFKRGEALPTLAEHIPPGNGTVAWYCRGPDACAWGMQAEGQLEWVLVEPGAWPMVLPA</sequence>
<organism evidence="1 2">
    <name type="scientific">Variovorax humicola</name>
    <dbReference type="NCBI Taxonomy" id="1769758"/>
    <lineage>
        <taxon>Bacteria</taxon>
        <taxon>Pseudomonadati</taxon>
        <taxon>Pseudomonadota</taxon>
        <taxon>Betaproteobacteria</taxon>
        <taxon>Burkholderiales</taxon>
        <taxon>Comamonadaceae</taxon>
        <taxon>Variovorax</taxon>
    </lineage>
</organism>
<comment type="caution">
    <text evidence="1">The sequence shown here is derived from an EMBL/GenBank/DDBJ whole genome shotgun (WGS) entry which is preliminary data.</text>
</comment>
<gene>
    <name evidence="1" type="ORF">WKW80_03840</name>
</gene>
<keyword evidence="2" id="KW-1185">Reference proteome</keyword>
<name>A0ABU8VTP7_9BURK</name>
<reference evidence="1 2" key="1">
    <citation type="submission" date="2024-03" db="EMBL/GenBank/DDBJ databases">
        <title>Novel species of the genus Variovorax.</title>
        <authorList>
            <person name="Liu Q."/>
            <person name="Xin Y.-H."/>
        </authorList>
    </citation>
    <scope>NUCLEOTIDE SEQUENCE [LARGE SCALE GENOMIC DNA]</scope>
    <source>
        <strain evidence="1 2">KACC 18501</strain>
    </source>
</reference>
<evidence type="ECO:0000313" key="2">
    <source>
        <dbReference type="Proteomes" id="UP001363010"/>
    </source>
</evidence>